<evidence type="ECO:0000256" key="1">
    <source>
        <dbReference type="SAM" id="MobiDB-lite"/>
    </source>
</evidence>
<reference evidence="2 3" key="1">
    <citation type="submission" date="2014-11" db="EMBL/GenBank/DDBJ databases">
        <authorList>
            <person name="Zhu J."/>
            <person name="Qi W."/>
            <person name="Song R."/>
        </authorList>
    </citation>
    <scope>NUCLEOTIDE SEQUENCE [LARGE SCALE GENOMIC DNA]</scope>
</reference>
<dbReference type="PhylomeDB" id="A0A0G4GLZ9"/>
<proteinExistence type="predicted"/>
<evidence type="ECO:0000313" key="3">
    <source>
        <dbReference type="Proteomes" id="UP000041254"/>
    </source>
</evidence>
<dbReference type="EMBL" id="CDMY01000716">
    <property type="protein sequence ID" value="CEM31157.1"/>
    <property type="molecule type" value="Genomic_DNA"/>
</dbReference>
<evidence type="ECO:0000313" key="2">
    <source>
        <dbReference type="EMBL" id="CEM31157.1"/>
    </source>
</evidence>
<dbReference type="InParanoid" id="A0A0G4GLZ9"/>
<accession>A0A0G4GLZ9</accession>
<name>A0A0G4GLZ9_VITBC</name>
<feature type="compositionally biased region" description="Low complexity" evidence="1">
    <location>
        <begin position="90"/>
        <end position="101"/>
    </location>
</feature>
<dbReference type="VEuPathDB" id="CryptoDB:Vbra_18299"/>
<feature type="region of interest" description="Disordered" evidence="1">
    <location>
        <begin position="1"/>
        <end position="112"/>
    </location>
</feature>
<dbReference type="AlphaFoldDB" id="A0A0G4GLZ9"/>
<feature type="compositionally biased region" description="Acidic residues" evidence="1">
    <location>
        <begin position="510"/>
        <end position="520"/>
    </location>
</feature>
<dbReference type="Proteomes" id="UP000041254">
    <property type="component" value="Unassembled WGS sequence"/>
</dbReference>
<feature type="compositionally biased region" description="Gly residues" evidence="1">
    <location>
        <begin position="75"/>
        <end position="89"/>
    </location>
</feature>
<gene>
    <name evidence="2" type="ORF">Vbra_18299</name>
</gene>
<organism evidence="2 3">
    <name type="scientific">Vitrella brassicaformis (strain CCMP3155)</name>
    <dbReference type="NCBI Taxonomy" id="1169540"/>
    <lineage>
        <taxon>Eukaryota</taxon>
        <taxon>Sar</taxon>
        <taxon>Alveolata</taxon>
        <taxon>Colpodellida</taxon>
        <taxon>Vitrellaceae</taxon>
        <taxon>Vitrella</taxon>
    </lineage>
</organism>
<keyword evidence="3" id="KW-1185">Reference proteome</keyword>
<feature type="compositionally biased region" description="Basic and acidic residues" evidence="1">
    <location>
        <begin position="14"/>
        <end position="27"/>
    </location>
</feature>
<protein>
    <submittedName>
        <fullName evidence="2">Uncharacterized protein</fullName>
    </submittedName>
</protein>
<feature type="compositionally biased region" description="Basic and acidic residues" evidence="1">
    <location>
        <begin position="45"/>
        <end position="54"/>
    </location>
</feature>
<sequence>MDSSHDAPAPSRGGRGDLSDDSLRDVIDQIQSRMDVDGEAAVGPKETDSNKQHSEAAPADDGGAKKSRRVDISPAGGGHSGGGSVGAGGAAAATQQQQGGATKISSRSSDLDSPVINNEAVRCIFGGSRVRLLKVKDVGSLRMAARHHSLVDYPLTALRTRLTHSLHHKLLADGTRLDTVLVFDAQTVSEPGVVLAAMWLVEEQTWDEVAEVLRWAEQCGRCKLPVKVTAANINKHADKTAYVSLPRVLAQLMVVGRRVRFKDGEGQGSRLKLFRHGHEVRAFYDKAIEDEADYRLLIDAPVIEDEAIEDEEVIEDEEDLDDGPLPAGHLYEQHRLEHDPPVRSRNYWDEFDGGFGGGGFGNRTDDASASSWAKRLVLNHFEWKHHWRTYCASIDLNRRVGGGRLDSLLTQSPHTPVAGCTTTFSSDGCVRYLVLTDSSHDFVAWLGIEDLEDGTVEVLVKTTEAAVSKVPGAVGSREMSGGAFKDCFPVTTRLARVALGRVAPYIFDGQVDDDSGDNDDSDGHGGDWDDLDDDSDGEHSGGDNASEAEEENGD</sequence>
<feature type="region of interest" description="Disordered" evidence="1">
    <location>
        <begin position="508"/>
        <end position="554"/>
    </location>
</feature>